<protein>
    <submittedName>
        <fullName evidence="2">Uncharacterized protein</fullName>
    </submittedName>
</protein>
<accession>A0AAV9JYK3</accession>
<gene>
    <name evidence="2" type="ORF">LTR36_000390</name>
</gene>
<dbReference type="EMBL" id="JAVFHQ010000001">
    <property type="protein sequence ID" value="KAK4550810.1"/>
    <property type="molecule type" value="Genomic_DNA"/>
</dbReference>
<feature type="region of interest" description="Disordered" evidence="1">
    <location>
        <begin position="286"/>
        <end position="389"/>
    </location>
</feature>
<comment type="caution">
    <text evidence="2">The sequence shown here is derived from an EMBL/GenBank/DDBJ whole genome shotgun (WGS) entry which is preliminary data.</text>
</comment>
<sequence length="410" mass="46335">MRDPKSGIEVLIRAHGYTDAFAEVIAPRTSRFLANDRNECFIEAAPNTEYGFNVIVPDTFDWMDNPRLLVRYRLEEDAFENAEVLLNPHDEGTDVYDDGPPPGFRLNYHSEEDEEDVGMKRVKYCRVHKNEGDLYYPAHQYDFVRSEQDTSLHSAERRKIEVTIQRGRALSLHQHPYAAGYYGSGLDAFLGETGKILEVDNAHISKKPRRPMAGRKSAPQYIPLQDHIVWIPGNASAEEEITFTFYYATKSFLEKQGIMHSISTVTGDREVADDTDPTLPAYNLRERSAKLPAAQAAVPKTRSKTKAAANAGAGLSKADKLKAKQSLYKDADQDDEEPFPRKRSKLESKIKTEAADFYDSTSPRPASNDGVVSKNATLTPAEKSKRRAEIKRRLEEMQLQREFAQLEDAE</sequence>
<evidence type="ECO:0000313" key="3">
    <source>
        <dbReference type="Proteomes" id="UP001324427"/>
    </source>
</evidence>
<reference evidence="2 3" key="1">
    <citation type="submission" date="2021-11" db="EMBL/GenBank/DDBJ databases">
        <title>Black yeast isolated from Biological Soil Crust.</title>
        <authorList>
            <person name="Kurbessoian T."/>
        </authorList>
    </citation>
    <scope>NUCLEOTIDE SEQUENCE [LARGE SCALE GENOMIC DNA]</scope>
    <source>
        <strain evidence="2 3">CCFEE 5522</strain>
    </source>
</reference>
<dbReference type="AlphaFoldDB" id="A0AAV9JYK3"/>
<feature type="compositionally biased region" description="Basic and acidic residues" evidence="1">
    <location>
        <begin position="345"/>
        <end position="354"/>
    </location>
</feature>
<dbReference type="Proteomes" id="UP001324427">
    <property type="component" value="Unassembled WGS sequence"/>
</dbReference>
<keyword evidence="3" id="KW-1185">Reference proteome</keyword>
<evidence type="ECO:0000256" key="1">
    <source>
        <dbReference type="SAM" id="MobiDB-lite"/>
    </source>
</evidence>
<proteinExistence type="predicted"/>
<feature type="compositionally biased region" description="Basic and acidic residues" evidence="1">
    <location>
        <begin position="317"/>
        <end position="331"/>
    </location>
</feature>
<organism evidence="2 3">
    <name type="scientific">Oleoguttula mirabilis</name>
    <dbReference type="NCBI Taxonomy" id="1507867"/>
    <lineage>
        <taxon>Eukaryota</taxon>
        <taxon>Fungi</taxon>
        <taxon>Dikarya</taxon>
        <taxon>Ascomycota</taxon>
        <taxon>Pezizomycotina</taxon>
        <taxon>Dothideomycetes</taxon>
        <taxon>Dothideomycetidae</taxon>
        <taxon>Mycosphaerellales</taxon>
        <taxon>Teratosphaeriaceae</taxon>
        <taxon>Oleoguttula</taxon>
    </lineage>
</organism>
<name>A0AAV9JYK3_9PEZI</name>
<evidence type="ECO:0000313" key="2">
    <source>
        <dbReference type="EMBL" id="KAK4550810.1"/>
    </source>
</evidence>